<dbReference type="InterPro" id="IPR027393">
    <property type="entry name" value="Virus_scaffolding_prot_C"/>
</dbReference>
<feature type="domain" description="IDEAL" evidence="1">
    <location>
        <begin position="34"/>
        <end position="70"/>
    </location>
</feature>
<protein>
    <submittedName>
        <fullName evidence="2">IDEAL domain-containing protein</fullName>
    </submittedName>
</protein>
<keyword evidence="3" id="KW-1185">Reference proteome</keyword>
<accession>A0ABV8B093</accession>
<dbReference type="InterPro" id="IPR014957">
    <property type="entry name" value="IDEAL_dom"/>
</dbReference>
<reference evidence="3" key="1">
    <citation type="journal article" date="2019" name="Int. J. Syst. Evol. Microbiol.">
        <title>The Global Catalogue of Microorganisms (GCM) 10K type strain sequencing project: providing services to taxonomists for standard genome sequencing and annotation.</title>
        <authorList>
            <consortium name="The Broad Institute Genomics Platform"/>
            <consortium name="The Broad Institute Genome Sequencing Center for Infectious Disease"/>
            <person name="Wu L."/>
            <person name="Ma J."/>
        </authorList>
    </citation>
    <scope>NUCLEOTIDE SEQUENCE [LARGE SCALE GENOMIC DNA]</scope>
    <source>
        <strain evidence="3">CCUG 61889</strain>
    </source>
</reference>
<dbReference type="SMART" id="SM00914">
    <property type="entry name" value="IDEAL"/>
    <property type="match status" value="1"/>
</dbReference>
<dbReference type="Proteomes" id="UP001595752">
    <property type="component" value="Unassembled WGS sequence"/>
</dbReference>
<organism evidence="2 3">
    <name type="scientific">Bacillus songklensis</name>
    <dbReference type="NCBI Taxonomy" id="1069116"/>
    <lineage>
        <taxon>Bacteria</taxon>
        <taxon>Bacillati</taxon>
        <taxon>Bacillota</taxon>
        <taxon>Bacilli</taxon>
        <taxon>Bacillales</taxon>
        <taxon>Bacillaceae</taxon>
        <taxon>Bacillus</taxon>
    </lineage>
</organism>
<dbReference type="Pfam" id="PF08858">
    <property type="entry name" value="IDEAL"/>
    <property type="match status" value="1"/>
</dbReference>
<dbReference type="RefSeq" id="WP_377914364.1">
    <property type="nucleotide sequence ID" value="NZ_JBHRZT010000039.1"/>
</dbReference>
<evidence type="ECO:0000313" key="3">
    <source>
        <dbReference type="Proteomes" id="UP001595752"/>
    </source>
</evidence>
<evidence type="ECO:0000313" key="2">
    <source>
        <dbReference type="EMBL" id="MFC3883661.1"/>
    </source>
</evidence>
<gene>
    <name evidence="2" type="ORF">ACFOU2_09210</name>
</gene>
<dbReference type="EMBL" id="JBHRZT010000039">
    <property type="protein sequence ID" value="MFC3883661.1"/>
    <property type="molecule type" value="Genomic_DNA"/>
</dbReference>
<sequence>MKHEKSYTEMMKSLAHAKMEANVRKILDVYIDMVIDESIFLHQKERLESQINDALDMRDKQQFELLSTKYKTLLAKAT</sequence>
<comment type="caution">
    <text evidence="2">The sequence shown here is derived from an EMBL/GenBank/DDBJ whole genome shotgun (WGS) entry which is preliminary data.</text>
</comment>
<evidence type="ECO:0000259" key="1">
    <source>
        <dbReference type="SMART" id="SM00914"/>
    </source>
</evidence>
<dbReference type="Gene3D" id="4.10.810.10">
    <property type="entry name" value="Virus Scaffolding Protein, Chain A"/>
    <property type="match status" value="1"/>
</dbReference>
<name>A0ABV8B093_9BACI</name>
<proteinExistence type="predicted"/>